<dbReference type="eggNOG" id="arCOG03054">
    <property type="taxonomic scope" value="Archaea"/>
</dbReference>
<organism evidence="12 13">
    <name type="scientific">Methanocella conradii (strain DSM 24694 / JCM 17849 / CGMCC 1.5162 / HZ254)</name>
    <dbReference type="NCBI Taxonomy" id="1041930"/>
    <lineage>
        <taxon>Archaea</taxon>
        <taxon>Methanobacteriati</taxon>
        <taxon>Methanobacteriota</taxon>
        <taxon>Stenosarchaea group</taxon>
        <taxon>Methanomicrobia</taxon>
        <taxon>Methanocellales</taxon>
        <taxon>Methanocellaceae</taxon>
        <taxon>Methanocella</taxon>
    </lineage>
</organism>
<dbReference type="InterPro" id="IPR022813">
    <property type="entry name" value="SecD/SecF_arch_bac"/>
</dbReference>
<dbReference type="Proteomes" id="UP000005233">
    <property type="component" value="Chromosome"/>
</dbReference>
<proteinExistence type="inferred from homology"/>
<feature type="transmembrane region" description="Helical" evidence="9">
    <location>
        <begin position="276"/>
        <end position="297"/>
    </location>
</feature>
<dbReference type="HOGENOM" id="CLU_060478_0_0_2"/>
<evidence type="ECO:0000256" key="10">
    <source>
        <dbReference type="SAM" id="MobiDB-lite"/>
    </source>
</evidence>
<dbReference type="AlphaFoldDB" id="H8I930"/>
<dbReference type="GeneID" id="11970142"/>
<keyword evidence="5 9" id="KW-0653">Protein transport</keyword>
<dbReference type="InterPro" id="IPR022646">
    <property type="entry name" value="SecD/SecF_CS"/>
</dbReference>
<comment type="function">
    <text evidence="9">Involved in protein export.</text>
</comment>
<comment type="caution">
    <text evidence="9">Lacks conserved residue(s) required for the propagation of feature annotation.</text>
</comment>
<evidence type="ECO:0000256" key="8">
    <source>
        <dbReference type="ARBA" id="ARBA00023136"/>
    </source>
</evidence>
<dbReference type="OrthoDB" id="85411at2157"/>
<feature type="transmembrane region" description="Helical" evidence="9">
    <location>
        <begin position="46"/>
        <end position="68"/>
    </location>
</feature>
<dbReference type="Gene3D" id="1.20.1640.10">
    <property type="entry name" value="Multidrug efflux transporter AcrB transmembrane domain"/>
    <property type="match status" value="1"/>
</dbReference>
<comment type="subunit">
    <text evidence="9">Part of the protein translocation apparatus. Forms a complex with SecD.</text>
</comment>
<keyword evidence="8 9" id="KW-0472">Membrane</keyword>
<evidence type="ECO:0000313" key="12">
    <source>
        <dbReference type="EMBL" id="AFC99033.1"/>
    </source>
</evidence>
<keyword evidence="4 9" id="KW-0812">Transmembrane</keyword>
<gene>
    <name evidence="9 12" type="primary">secF</name>
    <name evidence="12" type="ordered locus">Mtc_0262</name>
</gene>
<comment type="subcellular location">
    <subcellularLocation>
        <location evidence="1 9">Cell membrane</location>
        <topology evidence="1 9">Multi-pass membrane protein</topology>
    </subcellularLocation>
</comment>
<dbReference type="PANTHER" id="PTHR30081">
    <property type="entry name" value="PROTEIN-EXPORT MEMBRANE PROTEIN SEC"/>
    <property type="match status" value="1"/>
</dbReference>
<dbReference type="KEGG" id="mez:Mtc_0262"/>
<feature type="compositionally biased region" description="Basic and acidic residues" evidence="10">
    <location>
        <begin position="15"/>
        <end position="29"/>
    </location>
</feature>
<evidence type="ECO:0000313" key="13">
    <source>
        <dbReference type="Proteomes" id="UP000005233"/>
    </source>
</evidence>
<comment type="similarity">
    <text evidence="9">Belongs to the SecD/SecF family. SecF subfamily.</text>
</comment>
<keyword evidence="13" id="KW-1185">Reference proteome</keyword>
<dbReference type="GO" id="GO:0005886">
    <property type="term" value="C:plasma membrane"/>
    <property type="evidence" value="ECO:0007669"/>
    <property type="project" value="UniProtKB-SubCell"/>
</dbReference>
<dbReference type="EMBL" id="CP003243">
    <property type="protein sequence ID" value="AFC99033.1"/>
    <property type="molecule type" value="Genomic_DNA"/>
</dbReference>
<feature type="transmembrane region" description="Helical" evidence="9">
    <location>
        <begin position="159"/>
        <end position="178"/>
    </location>
</feature>
<evidence type="ECO:0000256" key="3">
    <source>
        <dbReference type="ARBA" id="ARBA00022475"/>
    </source>
</evidence>
<feature type="domain" description="Protein export membrane protein SecD/SecF C-terminal" evidence="11">
    <location>
        <begin position="142"/>
        <end position="316"/>
    </location>
</feature>
<evidence type="ECO:0000256" key="5">
    <source>
        <dbReference type="ARBA" id="ARBA00022927"/>
    </source>
</evidence>
<dbReference type="STRING" id="1041930.Mtc_0262"/>
<accession>H8I930</accession>
<evidence type="ECO:0000256" key="6">
    <source>
        <dbReference type="ARBA" id="ARBA00022989"/>
    </source>
</evidence>
<evidence type="ECO:0000256" key="1">
    <source>
        <dbReference type="ARBA" id="ARBA00004651"/>
    </source>
</evidence>
<keyword evidence="6 9" id="KW-1133">Transmembrane helix</keyword>
<sequence length="325" mass="35423">MKADESSRKKAPLPKADEKKGSKEEPDKDARLLSKLKWPELPTRQAIGIPLAVLVIALLVTGFTWLTVGAPLHLGLEFKGGTSVTIKTDKTDQQLQEEFSSYPLNLITRDPNQGTVMLRFSQMGQAQLDSLAAYLAKSYPGATIEHTGSTFSAANQGQAVVAIVVAFALMAVVIFIIFRDFVPCIAVITSAFSDIMITVALMNVFHIELTFGTFAALLMLIGYSVDTDILLTTKVLGEKKYLEKKIASCRATGLTMSISAIVAFMVLYLVSTFSYVAGFATIPVLSSISIVIIFGLLADLMNTWFLNAGLLKWYMESPQGRARYA</sequence>
<dbReference type="RefSeq" id="WP_014404872.1">
    <property type="nucleotide sequence ID" value="NC_017034.1"/>
</dbReference>
<dbReference type="GO" id="GO:0065002">
    <property type="term" value="P:intracellular protein transmembrane transport"/>
    <property type="evidence" value="ECO:0007669"/>
    <property type="project" value="UniProtKB-UniRule"/>
</dbReference>
<evidence type="ECO:0000259" key="11">
    <source>
        <dbReference type="Pfam" id="PF02355"/>
    </source>
</evidence>
<name>H8I930_METCZ</name>
<evidence type="ECO:0000256" key="2">
    <source>
        <dbReference type="ARBA" id="ARBA00022448"/>
    </source>
</evidence>
<dbReference type="HAMAP" id="MF_01464_A">
    <property type="entry name" value="SecF_A"/>
    <property type="match status" value="1"/>
</dbReference>
<protein>
    <recommendedName>
        <fullName evidence="9">Protein-export membrane protein SecF</fullName>
    </recommendedName>
</protein>
<reference evidence="12 13" key="1">
    <citation type="journal article" date="2012" name="J. Bacteriol.">
        <title>Complete genome sequence of a thermophilic methanogen, Methanocella conradii HZ254, isolated from Chinese rice field soil.</title>
        <authorList>
            <person name="Lu Z."/>
            <person name="Lu Y."/>
        </authorList>
    </citation>
    <scope>NUCLEOTIDE SEQUENCE [LARGE SCALE GENOMIC DNA]</scope>
    <source>
        <strain evidence="13">DSM 24694 / JCM 17849 / CGMCC 1.5162 / HZ254</strain>
    </source>
</reference>
<dbReference type="InterPro" id="IPR024921">
    <property type="entry name" value="SecF_arc"/>
</dbReference>
<dbReference type="GO" id="GO:0006605">
    <property type="term" value="P:protein targeting"/>
    <property type="evidence" value="ECO:0007669"/>
    <property type="project" value="UniProtKB-UniRule"/>
</dbReference>
<dbReference type="Pfam" id="PF02355">
    <property type="entry name" value="SecD_SecF_C"/>
    <property type="match status" value="1"/>
</dbReference>
<keyword evidence="2 9" id="KW-0813">Transport</keyword>
<keyword evidence="3 9" id="KW-1003">Cell membrane</keyword>
<dbReference type="PANTHER" id="PTHR30081:SF8">
    <property type="entry name" value="PROTEIN TRANSLOCASE SUBUNIT SECF"/>
    <property type="match status" value="1"/>
</dbReference>
<feature type="region of interest" description="Disordered" evidence="10">
    <location>
        <begin position="1"/>
        <end position="29"/>
    </location>
</feature>
<keyword evidence="7 9" id="KW-0811">Translocation</keyword>
<dbReference type="InterPro" id="IPR048634">
    <property type="entry name" value="SecD_SecF_C"/>
</dbReference>
<dbReference type="Pfam" id="PF07549">
    <property type="entry name" value="Sec_GG"/>
    <property type="match status" value="1"/>
</dbReference>
<feature type="transmembrane region" description="Helical" evidence="9">
    <location>
        <begin position="251"/>
        <end position="270"/>
    </location>
</feature>
<evidence type="ECO:0000256" key="7">
    <source>
        <dbReference type="ARBA" id="ARBA00023010"/>
    </source>
</evidence>
<dbReference type="SUPFAM" id="SSF82866">
    <property type="entry name" value="Multidrug efflux transporter AcrB transmembrane domain"/>
    <property type="match status" value="1"/>
</dbReference>
<evidence type="ECO:0000256" key="9">
    <source>
        <dbReference type="HAMAP-Rule" id="MF_01464"/>
    </source>
</evidence>
<evidence type="ECO:0000256" key="4">
    <source>
        <dbReference type="ARBA" id="ARBA00022692"/>
    </source>
</evidence>